<evidence type="ECO:0000313" key="1">
    <source>
        <dbReference type="EMBL" id="MBB3168964.1"/>
    </source>
</evidence>
<keyword evidence="2" id="KW-1185">Reference proteome</keyword>
<evidence type="ECO:0008006" key="3">
    <source>
        <dbReference type="Google" id="ProtNLM"/>
    </source>
</evidence>
<dbReference type="AlphaFoldDB" id="A0A839ULC2"/>
<proteinExistence type="predicted"/>
<dbReference type="Gene3D" id="1.10.10.1130">
    <property type="entry name" value="Uncharacterised protein PF10982, DUF2789"/>
    <property type="match status" value="1"/>
</dbReference>
<accession>A0A839ULC2</accession>
<gene>
    <name evidence="1" type="ORF">FHS30_002172</name>
</gene>
<dbReference type="Proteomes" id="UP000559987">
    <property type="component" value="Unassembled WGS sequence"/>
</dbReference>
<dbReference type="EMBL" id="JACHXZ010000003">
    <property type="protein sequence ID" value="MBB3168964.1"/>
    <property type="molecule type" value="Genomic_DNA"/>
</dbReference>
<dbReference type="RefSeq" id="WP_183910470.1">
    <property type="nucleotide sequence ID" value="NZ_JACHXZ010000003.1"/>
</dbReference>
<name>A0A839ULC2_9GAMM</name>
<organism evidence="1 2">
    <name type="scientific">Simiduia aestuariiviva</name>
    <dbReference type="NCBI Taxonomy" id="1510459"/>
    <lineage>
        <taxon>Bacteria</taxon>
        <taxon>Pseudomonadati</taxon>
        <taxon>Pseudomonadota</taxon>
        <taxon>Gammaproteobacteria</taxon>
        <taxon>Cellvibrionales</taxon>
        <taxon>Cellvibrionaceae</taxon>
        <taxon>Simiduia</taxon>
    </lineage>
</organism>
<dbReference type="Pfam" id="PF10982">
    <property type="entry name" value="DUF2789"/>
    <property type="match status" value="1"/>
</dbReference>
<comment type="caution">
    <text evidence="1">The sequence shown here is derived from an EMBL/GenBank/DDBJ whole genome shotgun (WGS) entry which is preliminary data.</text>
</comment>
<sequence length="78" mass="9050">MDLHHTHNVKDLFQQLGLEDGDAAVERFIASHRLRPEDGELYRAIFWSPSQAKFIKESIEEDAEWAEAVDQLDARLRS</sequence>
<evidence type="ECO:0000313" key="2">
    <source>
        <dbReference type="Proteomes" id="UP000559987"/>
    </source>
</evidence>
<dbReference type="InterPro" id="IPR021250">
    <property type="entry name" value="DUF2789"/>
</dbReference>
<reference evidence="1 2" key="1">
    <citation type="submission" date="2020-08" db="EMBL/GenBank/DDBJ databases">
        <title>Genomic Encyclopedia of Type Strains, Phase III (KMG-III): the genomes of soil and plant-associated and newly described type strains.</title>
        <authorList>
            <person name="Whitman W."/>
        </authorList>
    </citation>
    <scope>NUCLEOTIDE SEQUENCE [LARGE SCALE GENOMIC DNA]</scope>
    <source>
        <strain evidence="1 2">CECT 8571</strain>
    </source>
</reference>
<protein>
    <recommendedName>
        <fullName evidence="3">DUF2789 domain-containing protein</fullName>
    </recommendedName>
</protein>
<dbReference type="InterPro" id="IPR038086">
    <property type="entry name" value="DUF2789_sf"/>
</dbReference>